<comment type="subcellular location">
    <subcellularLocation>
        <location evidence="1">Mitochondrion outer membrane</location>
    </subcellularLocation>
</comment>
<evidence type="ECO:0000313" key="11">
    <source>
        <dbReference type="Proteomes" id="UP000266234"/>
    </source>
</evidence>
<comment type="caution">
    <text evidence="10">The sequence shown here is derived from an EMBL/GenBank/DDBJ whole genome shotgun (WGS) entry which is preliminary data.</text>
</comment>
<feature type="domain" description="Metaxin glutathione S-transferase" evidence="9">
    <location>
        <begin position="239"/>
        <end position="307"/>
    </location>
</feature>
<evidence type="ECO:0000256" key="5">
    <source>
        <dbReference type="ARBA" id="ARBA00023128"/>
    </source>
</evidence>
<feature type="domain" description="Mitochondrial outer membrane transport complex Sam37/metaxin N-terminal" evidence="8">
    <location>
        <begin position="72"/>
        <end position="170"/>
    </location>
</feature>
<evidence type="ECO:0000256" key="1">
    <source>
        <dbReference type="ARBA" id="ARBA00004294"/>
    </source>
</evidence>
<feature type="region of interest" description="Disordered" evidence="7">
    <location>
        <begin position="431"/>
        <end position="453"/>
    </location>
</feature>
<dbReference type="OrthoDB" id="5835136at2759"/>
<dbReference type="GO" id="GO:0001401">
    <property type="term" value="C:SAM complex"/>
    <property type="evidence" value="ECO:0007669"/>
    <property type="project" value="InterPro"/>
</dbReference>
<dbReference type="EMBL" id="PXOG01000116">
    <property type="protein sequence ID" value="RGP76224.1"/>
    <property type="molecule type" value="Genomic_DNA"/>
</dbReference>
<dbReference type="PANTHER" id="PTHR12289:SF41">
    <property type="entry name" value="FAILED AXON CONNECTIONS-RELATED"/>
    <property type="match status" value="1"/>
</dbReference>
<keyword evidence="5" id="KW-0496">Mitochondrion</keyword>
<evidence type="ECO:0000256" key="4">
    <source>
        <dbReference type="ARBA" id="ARBA00022927"/>
    </source>
</evidence>
<evidence type="ECO:0000256" key="7">
    <source>
        <dbReference type="SAM" id="MobiDB-lite"/>
    </source>
</evidence>
<keyword evidence="6" id="KW-0472">Membrane</keyword>
<keyword evidence="11" id="KW-1185">Reference proteome</keyword>
<accession>A0A395SUM7</accession>
<evidence type="ECO:0000256" key="2">
    <source>
        <dbReference type="ARBA" id="ARBA00022448"/>
    </source>
</evidence>
<dbReference type="Pfam" id="PF17171">
    <property type="entry name" value="GST_C_6"/>
    <property type="match status" value="1"/>
</dbReference>
<keyword evidence="2" id="KW-0813">Transport</keyword>
<proteinExistence type="predicted"/>
<dbReference type="STRING" id="694270.A0A395SUM7"/>
<organism evidence="10 11">
    <name type="scientific">Fusarium longipes</name>
    <dbReference type="NCBI Taxonomy" id="694270"/>
    <lineage>
        <taxon>Eukaryota</taxon>
        <taxon>Fungi</taxon>
        <taxon>Dikarya</taxon>
        <taxon>Ascomycota</taxon>
        <taxon>Pezizomycotina</taxon>
        <taxon>Sordariomycetes</taxon>
        <taxon>Hypocreomycetidae</taxon>
        <taxon>Hypocreales</taxon>
        <taxon>Nectriaceae</taxon>
        <taxon>Fusarium</taxon>
    </lineage>
</organism>
<dbReference type="GO" id="GO:0007005">
    <property type="term" value="P:mitochondrion organization"/>
    <property type="evidence" value="ECO:0007669"/>
    <property type="project" value="TreeGrafter"/>
</dbReference>
<evidence type="ECO:0000313" key="10">
    <source>
        <dbReference type="EMBL" id="RGP76224.1"/>
    </source>
</evidence>
<dbReference type="InterPro" id="IPR050931">
    <property type="entry name" value="Mito_Protein_Transport_Metaxin"/>
</dbReference>
<name>A0A395SUM7_9HYPO</name>
<evidence type="ECO:0000256" key="3">
    <source>
        <dbReference type="ARBA" id="ARBA00022787"/>
    </source>
</evidence>
<sequence>MLDLHIWGSAFGLPSIDPECLAIITYLHSSNPTSAWRLIPSNDPSVSPSSMLAPSRCLTLPSLALSELCLSLTVSDTLPALHHEGVWISGFAPIVQYLADKSLGDNLDAGLTSLEQADRVAYAAFLSAHAAPLLDLSLYVSAANWAATTRPAFSTLLPFPLTWTVPPLLRAEAVKRVEHLGFADMDTDFDPNGGLHLSSGRDALPETFRRHIPARTKKTIHEEMTPEQAVLIRLYGITEDCLSVVDDFLKDDSEEETYGFFEGTKLSSLDCLAFGYLALMRDAPVPRSFLKDWLMKETPRLSKFVDDVKTRRLQRSDLLPWAESSQNTALRIGSRTLDSILHNVPGLGEEYATEVRKRAEGGITGVDSRSLMLALSLLATGAALGYSYHTYKAIQPFGSRIQVWQSHRDRSKLSEFGALGSMLGSVLGGRAEAPRPSYSSDQARFVETDTEIE</sequence>
<evidence type="ECO:0000256" key="6">
    <source>
        <dbReference type="ARBA" id="ARBA00023136"/>
    </source>
</evidence>
<protein>
    <submittedName>
        <fullName evidence="10">Tom37 protein</fullName>
    </submittedName>
</protein>
<dbReference type="Proteomes" id="UP000266234">
    <property type="component" value="Unassembled WGS sequence"/>
</dbReference>
<dbReference type="CDD" id="cd03078">
    <property type="entry name" value="GST_N_Metaxin1_like"/>
    <property type="match status" value="1"/>
</dbReference>
<dbReference type="GO" id="GO:0015031">
    <property type="term" value="P:protein transport"/>
    <property type="evidence" value="ECO:0007669"/>
    <property type="project" value="UniProtKB-KW"/>
</dbReference>
<keyword evidence="4" id="KW-0653">Protein transport</keyword>
<reference evidence="10 11" key="1">
    <citation type="journal article" date="2018" name="PLoS Pathog.">
        <title>Evolution of structural diversity of trichothecenes, a family of toxins produced by plant pathogenic and entomopathogenic fungi.</title>
        <authorList>
            <person name="Proctor R.H."/>
            <person name="McCormick S.P."/>
            <person name="Kim H.S."/>
            <person name="Cardoza R.E."/>
            <person name="Stanley A.M."/>
            <person name="Lindo L."/>
            <person name="Kelly A."/>
            <person name="Brown D.W."/>
            <person name="Lee T."/>
            <person name="Vaughan M.M."/>
            <person name="Alexander N.J."/>
            <person name="Busman M."/>
            <person name="Gutierrez S."/>
        </authorList>
    </citation>
    <scope>NUCLEOTIDE SEQUENCE [LARGE SCALE GENOMIC DNA]</scope>
    <source>
        <strain evidence="10 11">NRRL 20695</strain>
    </source>
</reference>
<dbReference type="InterPro" id="IPR019564">
    <property type="entry name" value="Sam37/metaxin_N"/>
</dbReference>
<evidence type="ECO:0000259" key="9">
    <source>
        <dbReference type="Pfam" id="PF17171"/>
    </source>
</evidence>
<keyword evidence="3" id="KW-1000">Mitochondrion outer membrane</keyword>
<dbReference type="PANTHER" id="PTHR12289">
    <property type="entry name" value="METAXIN RELATED"/>
    <property type="match status" value="1"/>
</dbReference>
<evidence type="ECO:0000259" key="8">
    <source>
        <dbReference type="Pfam" id="PF10568"/>
    </source>
</evidence>
<dbReference type="InterPro" id="IPR033468">
    <property type="entry name" value="Metaxin_GST"/>
</dbReference>
<dbReference type="Pfam" id="PF10568">
    <property type="entry name" value="Tom37"/>
    <property type="match status" value="1"/>
</dbReference>
<dbReference type="AlphaFoldDB" id="A0A395SUM7"/>
<gene>
    <name evidence="10" type="ORF">FLONG3_5352</name>
</gene>